<organism evidence="2 3">
    <name type="scientific">Candidatus Uhrbacteria bacterium CG22_combo_CG10-13_8_21_14_all_47_17</name>
    <dbReference type="NCBI Taxonomy" id="1975041"/>
    <lineage>
        <taxon>Bacteria</taxon>
        <taxon>Candidatus Uhriibacteriota</taxon>
    </lineage>
</organism>
<dbReference type="AlphaFoldDB" id="A0A2H0BTM9"/>
<dbReference type="Pfam" id="PF12146">
    <property type="entry name" value="Hydrolase_4"/>
    <property type="match status" value="1"/>
</dbReference>
<dbReference type="SUPFAM" id="SSF53474">
    <property type="entry name" value="alpha/beta-Hydrolases"/>
    <property type="match status" value="1"/>
</dbReference>
<sequence>MTERIIFQTEDRVIIVGDYSAPAKPKAAALLLHMMPADRKSWASLSAELEAHDIASLAIDLRGHGESVQKEELTLDYQQFNDEQHGQSKLDVQAALFYLRKRGFALNQVAVIGASIGANLAIQTAAEHPEIPAVVLLSPGEDYRGIATYPLASQLRAEQALLAMASQGDDQESYDAAKHIEQVAACKTKQLLTYTSAGHGTNLFLQDQKLPEIIASWVEERFVSA</sequence>
<evidence type="ECO:0000313" key="2">
    <source>
        <dbReference type="EMBL" id="PIP61023.1"/>
    </source>
</evidence>
<dbReference type="EMBL" id="PCSZ01000001">
    <property type="protein sequence ID" value="PIP61023.1"/>
    <property type="molecule type" value="Genomic_DNA"/>
</dbReference>
<dbReference type="Gene3D" id="3.40.50.1820">
    <property type="entry name" value="alpha/beta hydrolase"/>
    <property type="match status" value="1"/>
</dbReference>
<comment type="caution">
    <text evidence="2">The sequence shown here is derived from an EMBL/GenBank/DDBJ whole genome shotgun (WGS) entry which is preliminary data.</text>
</comment>
<reference evidence="2 3" key="1">
    <citation type="submission" date="2017-09" db="EMBL/GenBank/DDBJ databases">
        <title>Depth-based differentiation of microbial function through sediment-hosted aquifers and enrichment of novel symbionts in the deep terrestrial subsurface.</title>
        <authorList>
            <person name="Probst A.J."/>
            <person name="Ladd B."/>
            <person name="Jarett J.K."/>
            <person name="Geller-Mcgrath D.E."/>
            <person name="Sieber C.M."/>
            <person name="Emerson J.B."/>
            <person name="Anantharaman K."/>
            <person name="Thomas B.C."/>
            <person name="Malmstrom R."/>
            <person name="Stieglmeier M."/>
            <person name="Klingl A."/>
            <person name="Woyke T."/>
            <person name="Ryan C.M."/>
            <person name="Banfield J.F."/>
        </authorList>
    </citation>
    <scope>NUCLEOTIDE SEQUENCE [LARGE SCALE GENOMIC DNA]</scope>
    <source>
        <strain evidence="2">CG22_combo_CG10-13_8_21_14_all_47_17</strain>
    </source>
</reference>
<evidence type="ECO:0000313" key="3">
    <source>
        <dbReference type="Proteomes" id="UP000231581"/>
    </source>
</evidence>
<proteinExistence type="predicted"/>
<dbReference type="Proteomes" id="UP000231581">
    <property type="component" value="Unassembled WGS sequence"/>
</dbReference>
<evidence type="ECO:0000259" key="1">
    <source>
        <dbReference type="Pfam" id="PF12146"/>
    </source>
</evidence>
<protein>
    <recommendedName>
        <fullName evidence="1">Serine aminopeptidase S33 domain-containing protein</fullName>
    </recommendedName>
</protein>
<accession>A0A2H0BTM9</accession>
<gene>
    <name evidence="2" type="ORF">COX00_00025</name>
</gene>
<dbReference type="InterPro" id="IPR029058">
    <property type="entry name" value="AB_hydrolase_fold"/>
</dbReference>
<dbReference type="InterPro" id="IPR022742">
    <property type="entry name" value="Hydrolase_4"/>
</dbReference>
<feature type="domain" description="Serine aminopeptidase S33" evidence="1">
    <location>
        <begin position="24"/>
        <end position="159"/>
    </location>
</feature>
<name>A0A2H0BTM9_9BACT</name>